<dbReference type="Pfam" id="PF00580">
    <property type="entry name" value="UvrD-helicase"/>
    <property type="match status" value="1"/>
</dbReference>
<dbReference type="HAMAP" id="MF_01485">
    <property type="entry name" value="RecB"/>
    <property type="match status" value="1"/>
</dbReference>
<evidence type="ECO:0000256" key="8">
    <source>
        <dbReference type="ARBA" id="ARBA00022840"/>
    </source>
</evidence>
<comment type="domain">
    <text evidence="15">The N-terminal DNA-binding domain is a ssDNA-dependent ATPase and has ATP-dependent 3'-5' helicase function. This domain interacts with RecC.</text>
</comment>
<proteinExistence type="inferred from homology"/>
<feature type="region of interest" description="DNA-binding and helicase activity, interacts with RecC" evidence="15">
    <location>
        <begin position="1"/>
        <end position="747"/>
    </location>
</feature>
<feature type="compositionally biased region" description="Low complexity" evidence="17">
    <location>
        <begin position="824"/>
        <end position="834"/>
    </location>
</feature>
<organism evidence="20 21">
    <name type="scientific">Gordonia crocea</name>
    <dbReference type="NCBI Taxonomy" id="589162"/>
    <lineage>
        <taxon>Bacteria</taxon>
        <taxon>Bacillati</taxon>
        <taxon>Actinomycetota</taxon>
        <taxon>Actinomycetes</taxon>
        <taxon>Mycobacteriales</taxon>
        <taxon>Gordoniaceae</taxon>
        <taxon>Gordonia</taxon>
    </lineage>
</organism>
<feature type="binding site" evidence="16">
    <location>
        <begin position="21"/>
        <end position="28"/>
    </location>
    <ligand>
        <name>ATP</name>
        <dbReference type="ChEBI" id="CHEBI:30616"/>
    </ligand>
</feature>
<keyword evidence="6 15" id="KW-0347">Helicase</keyword>
<keyword evidence="5 15" id="KW-0378">Hydrolase</keyword>
<evidence type="ECO:0000256" key="12">
    <source>
        <dbReference type="ARBA" id="ARBA00023235"/>
    </source>
</evidence>
<dbReference type="GO" id="GO:0043138">
    <property type="term" value="F:3'-5' DNA helicase activity"/>
    <property type="evidence" value="ECO:0007669"/>
    <property type="project" value="UniProtKB-UniRule"/>
</dbReference>
<dbReference type="Pfam" id="PF12705">
    <property type="entry name" value="PDDEXK_1"/>
    <property type="match status" value="1"/>
</dbReference>
<dbReference type="GO" id="GO:0005524">
    <property type="term" value="F:ATP binding"/>
    <property type="evidence" value="ECO:0007669"/>
    <property type="project" value="UniProtKB-UniRule"/>
</dbReference>
<feature type="active site" description="For nuclease activity" evidence="15">
    <location>
        <position position="1042"/>
    </location>
</feature>
<comment type="catalytic activity">
    <reaction evidence="15">
        <text>Exonucleolytic cleavage (in the presence of ATP) in either 5'- to 3'- or 3'- to 5'-direction to yield 5'-phosphooligonucleotides.</text>
        <dbReference type="EC" id="3.1.11.5"/>
    </reaction>
</comment>
<evidence type="ECO:0000256" key="5">
    <source>
        <dbReference type="ARBA" id="ARBA00022801"/>
    </source>
</evidence>
<dbReference type="InterPro" id="IPR011335">
    <property type="entry name" value="Restrct_endonuc-II-like"/>
</dbReference>
<dbReference type="GO" id="GO:0005829">
    <property type="term" value="C:cytosol"/>
    <property type="evidence" value="ECO:0007669"/>
    <property type="project" value="TreeGrafter"/>
</dbReference>
<keyword evidence="9 15" id="KW-0460">Magnesium</keyword>
<dbReference type="Gene3D" id="3.90.320.10">
    <property type="match status" value="1"/>
</dbReference>
<reference evidence="21" key="1">
    <citation type="submission" date="2019-06" db="EMBL/GenBank/DDBJ databases">
        <title>Gordonia isolated from sludge of a wastewater treatment plant.</title>
        <authorList>
            <person name="Tamura T."/>
            <person name="Aoyama K."/>
            <person name="Kang Y."/>
            <person name="Saito S."/>
            <person name="Akiyama N."/>
            <person name="Yazawa K."/>
            <person name="Gonoi T."/>
            <person name="Mikami Y."/>
        </authorList>
    </citation>
    <scope>NUCLEOTIDE SEQUENCE [LARGE SCALE GENOMIC DNA]</scope>
    <source>
        <strain evidence="21">NBRC 107697</strain>
    </source>
</reference>
<dbReference type="RefSeq" id="WP_161927280.1">
    <property type="nucleotide sequence ID" value="NZ_BJOU01000001.1"/>
</dbReference>
<dbReference type="InterPro" id="IPR038726">
    <property type="entry name" value="PDDEXK_AddAB-type"/>
</dbReference>
<evidence type="ECO:0000256" key="14">
    <source>
        <dbReference type="ARBA" id="ARBA00048988"/>
    </source>
</evidence>
<dbReference type="EMBL" id="BJOU01000001">
    <property type="protein sequence ID" value="GED98036.1"/>
    <property type="molecule type" value="Genomic_DNA"/>
</dbReference>
<comment type="catalytic activity">
    <reaction evidence="13 15">
        <text>Couples ATP hydrolysis with the unwinding of duplex DNA by translocating in the 3'-5' direction.</text>
        <dbReference type="EC" id="5.6.2.4"/>
    </reaction>
</comment>
<comment type="similarity">
    <text evidence="15">Belongs to the helicase family. UvrD subfamily.</text>
</comment>
<dbReference type="SUPFAM" id="SSF52980">
    <property type="entry name" value="Restriction endonuclease-like"/>
    <property type="match status" value="1"/>
</dbReference>
<comment type="domain">
    <text evidence="15">The C-terminal domain has nuclease activity and interacts with RecD. It interacts with RecA, facilitating its loading onto ssDNA.</text>
</comment>
<evidence type="ECO:0000313" key="21">
    <source>
        <dbReference type="Proteomes" id="UP000444980"/>
    </source>
</evidence>
<comment type="miscellaneous">
    <text evidence="15">In the RecBCD complex, RecB has a slow 3'-5' helicase, an exonuclease activity and loads RecA onto ssDNA, RecD has a fast 5'-3' helicase activity, while RecC stimulates the ATPase and processivity of the RecB helicase and contributes to recognition of the Chi site.</text>
</comment>
<evidence type="ECO:0000256" key="2">
    <source>
        <dbReference type="ARBA" id="ARBA00022723"/>
    </source>
</evidence>
<dbReference type="GO" id="GO:0003677">
    <property type="term" value="F:DNA binding"/>
    <property type="evidence" value="ECO:0007669"/>
    <property type="project" value="UniProtKB-UniRule"/>
</dbReference>
<comment type="catalytic activity">
    <reaction evidence="14 15">
        <text>ATP + H2O = ADP + phosphate + H(+)</text>
        <dbReference type="Rhea" id="RHEA:13065"/>
        <dbReference type="ChEBI" id="CHEBI:15377"/>
        <dbReference type="ChEBI" id="CHEBI:15378"/>
        <dbReference type="ChEBI" id="CHEBI:30616"/>
        <dbReference type="ChEBI" id="CHEBI:43474"/>
        <dbReference type="ChEBI" id="CHEBI:456216"/>
        <dbReference type="EC" id="5.6.2.4"/>
    </reaction>
</comment>
<dbReference type="InterPro" id="IPR004586">
    <property type="entry name" value="RecB"/>
</dbReference>
<dbReference type="InterPro" id="IPR014016">
    <property type="entry name" value="UvrD-like_ATP-bd"/>
</dbReference>
<evidence type="ECO:0000256" key="17">
    <source>
        <dbReference type="SAM" id="MobiDB-lite"/>
    </source>
</evidence>
<evidence type="ECO:0000256" key="9">
    <source>
        <dbReference type="ARBA" id="ARBA00022842"/>
    </source>
</evidence>
<comment type="cofactor">
    <cofactor evidence="15">
        <name>Mg(2+)</name>
        <dbReference type="ChEBI" id="CHEBI:18420"/>
    </cofactor>
    <text evidence="15">Binds 1 Mg(2+) ion per subunit.</text>
</comment>
<keyword evidence="11 15" id="KW-0234">DNA repair</keyword>
<dbReference type="InterPro" id="IPR014017">
    <property type="entry name" value="DNA_helicase_UvrD-like_C"/>
</dbReference>
<accession>A0A7I9UYQ7</accession>
<dbReference type="EC" id="3.1.11.5" evidence="15"/>
<evidence type="ECO:0000256" key="10">
    <source>
        <dbReference type="ARBA" id="ARBA00023125"/>
    </source>
</evidence>
<gene>
    <name evidence="15 20" type="primary">recB</name>
    <name evidence="20" type="ORF">nbrc107697_20750</name>
</gene>
<dbReference type="OrthoDB" id="9810135at2"/>
<comment type="subunit">
    <text evidence="15">Heterotrimer of RecB, RecC and RecD. All subunits contribute to DNA-binding. Interacts with RecA.</text>
</comment>
<dbReference type="GO" id="GO:0009338">
    <property type="term" value="C:exodeoxyribonuclease V complex"/>
    <property type="evidence" value="ECO:0007669"/>
    <property type="project" value="TreeGrafter"/>
</dbReference>
<evidence type="ECO:0000313" key="20">
    <source>
        <dbReference type="EMBL" id="GED98036.1"/>
    </source>
</evidence>
<dbReference type="CDD" id="cd22352">
    <property type="entry name" value="RecB_C-like"/>
    <property type="match status" value="1"/>
</dbReference>
<dbReference type="Pfam" id="PF13361">
    <property type="entry name" value="UvrD_C"/>
    <property type="match status" value="1"/>
</dbReference>
<keyword evidence="10 15" id="KW-0238">DNA-binding</keyword>
<feature type="domain" description="UvrD-like helicase C-terminal" evidence="19">
    <location>
        <begin position="362"/>
        <end position="628"/>
    </location>
</feature>
<evidence type="ECO:0000259" key="19">
    <source>
        <dbReference type="PROSITE" id="PS51217"/>
    </source>
</evidence>
<dbReference type="EC" id="5.6.2.4" evidence="15"/>
<keyword evidence="2 15" id="KW-0479">Metal-binding</keyword>
<keyword evidence="3 15" id="KW-0547">Nucleotide-binding</keyword>
<dbReference type="AlphaFoldDB" id="A0A7I9UYQ7"/>
<dbReference type="GO" id="GO:0000724">
    <property type="term" value="P:double-strand break repair via homologous recombination"/>
    <property type="evidence" value="ECO:0007669"/>
    <property type="project" value="UniProtKB-UniRule"/>
</dbReference>
<dbReference type="GO" id="GO:0000287">
    <property type="term" value="F:magnesium ion binding"/>
    <property type="evidence" value="ECO:0007669"/>
    <property type="project" value="UniProtKB-UniRule"/>
</dbReference>
<evidence type="ECO:0000256" key="13">
    <source>
        <dbReference type="ARBA" id="ARBA00034617"/>
    </source>
</evidence>
<evidence type="ECO:0000256" key="4">
    <source>
        <dbReference type="ARBA" id="ARBA00022763"/>
    </source>
</evidence>
<evidence type="ECO:0000256" key="3">
    <source>
        <dbReference type="ARBA" id="ARBA00022741"/>
    </source>
</evidence>
<evidence type="ECO:0000256" key="16">
    <source>
        <dbReference type="PROSITE-ProRule" id="PRU00560"/>
    </source>
</evidence>
<comment type="function">
    <text evidence="15">A helicase/nuclease that prepares dsDNA breaks (DSB) for recombinational DNA repair. Binds to DSBs and unwinds DNA via a highly rapid and processive ATP-dependent bidirectional helicase activity. Unwinds dsDNA until it encounters a Chi (crossover hotspot instigator) sequence from the 3' direction. Cuts ssDNA a few nucleotides 3' to the Chi site. The properties and activities of the enzyme are changed at Chi. The Chi-altered holoenzyme produces a long 3'-ssDNA overhang and facilitates RecA-binding to the ssDNA for homologous DNA recombination and repair. Holoenzyme degrades any linearized DNA that is unable to undergo homologous recombination. In the holoenzyme this subunit contributes ATPase, 3'-5' helicase, exonuclease activity and loads RecA onto ssDNA.</text>
</comment>
<sequence>MNPTPFDLSDPLPSGTLVLEASAGTGKTYAIAALAVRFIAEGTPVSRLLMATFSNAASTELRDRTRARLRDCVDALADPASAADSPEPLIALLADGDPGEVRMRRTRLMAALSDFDAATMATTHTFCNRMLTVLGFLGERDQHHTLVEDVDDIARETGRDLYLQKFAGAPDDDYAFATGEEIARDVVRDPATVLAPGVHDALSDAGTTWVRFAGAVRDRVGVRKRWSRLRTYDDLQGRLHELIVDDEWGPAACQRIRDRFEVVLVDEFQDTDPQQWEILRRCFHGHRPMVLVGDPKQSIYAFRGAEVLSYLAAAQEAQEQRNLVDNWRSDGPLVDALGAVLVDAELGDPRIAVRPVTARHKTSRIFGAPPLRLRFFNRRDFTVHSADGTTPKVHGVRERVIADVAADIATTLASGATILVDDGDGPVRRRIEPGDIAVLLRANATIEPLQRALEAFGVATVVAGGQSVFGTEAARFWWYVLSAMDKPSDARRVRSAALTPLLGVEPLALEAGGDAGVGDLAAALAGWARVFEKSGPTAMTTRLMADRGTAERVLALSGGERLLTDLLQVASLLGEHVAETGCGISGLALWLGECVADTKAASRRSNQTRRLHRDTAAVQLMTVHASKGLEFPIVYVPFGWDGARKFDPKTFTFHDDAGVRYIDVGGERAAGHRDRKMRSDAESAGEDLRLLYVALTRARSQVVAWWAPSTTTATGAMHRVLFTALERSAAMRSGRRYPIPDQVALLDDAREEMELREVASFHEGISVEAAGDHRPPPRWQPAEPAEADGEMAVAVFDREVDADFRRTSYSAIVRAAHEAAHAARTGADVGAETAGEGGTSTVGSEPDDAVVRVGELLDEPRDAADTGSVGAATTTADGSGEMTGMPSLMNGLPFGARFGTLVHEVLEHVDTRAADRLAHIRQLCVDGARRTAFDVDIDVLATALDGVLTTPIGFGDLWDVKPSDRLSEMDFELPLADVDGGFNLASVAELMRRHLPDHDPLRPYADEVAAVSDERFHGFLTGSIDSVLRVREAGMSRFVVVDYKTNRIQPGDLVAEVFSAEAMAQEMMTAHYPLQALLYSVALHRYLRWRLPDYSPERNLGPVQYHFVRGMVGPETPSGCGVFTWDVPTALVVELSDLLAGVRP</sequence>
<feature type="binding site" evidence="15">
    <location>
        <position position="1042"/>
    </location>
    <ligand>
        <name>Mg(2+)</name>
        <dbReference type="ChEBI" id="CHEBI:18420"/>
    </ligand>
</feature>
<feature type="region of interest" description="Disordered" evidence="17">
    <location>
        <begin position="824"/>
        <end position="846"/>
    </location>
</feature>
<keyword evidence="4 15" id="KW-0227">DNA damage</keyword>
<dbReference type="InterPro" id="IPR011604">
    <property type="entry name" value="PDDEXK-like_dom_sf"/>
</dbReference>
<feature type="region of interest" description="Nuclease activity, interacts with RecD and RecA" evidence="15">
    <location>
        <begin position="803"/>
        <end position="1144"/>
    </location>
</feature>
<dbReference type="GO" id="GO:0008854">
    <property type="term" value="F:exodeoxyribonuclease V activity"/>
    <property type="evidence" value="ECO:0007669"/>
    <property type="project" value="UniProtKB-EC"/>
</dbReference>
<evidence type="ECO:0000256" key="11">
    <source>
        <dbReference type="ARBA" id="ARBA00023204"/>
    </source>
</evidence>
<evidence type="ECO:0000259" key="18">
    <source>
        <dbReference type="PROSITE" id="PS51198"/>
    </source>
</evidence>
<dbReference type="Gene3D" id="3.40.50.300">
    <property type="entry name" value="P-loop containing nucleotide triphosphate hydrolases"/>
    <property type="match status" value="2"/>
</dbReference>
<dbReference type="PANTHER" id="PTHR11070">
    <property type="entry name" value="UVRD / RECB / PCRA DNA HELICASE FAMILY MEMBER"/>
    <property type="match status" value="1"/>
</dbReference>
<dbReference type="PROSITE" id="PS51198">
    <property type="entry name" value="UVRD_HELICASE_ATP_BIND"/>
    <property type="match status" value="1"/>
</dbReference>
<keyword evidence="12 15" id="KW-0413">Isomerase</keyword>
<feature type="region of interest" description="Disordered" evidence="17">
    <location>
        <begin position="860"/>
        <end position="882"/>
    </location>
</feature>
<keyword evidence="7 15" id="KW-0269">Exonuclease</keyword>
<feature type="binding site" evidence="15">
    <location>
        <position position="1025"/>
    </location>
    <ligand>
        <name>Mg(2+)</name>
        <dbReference type="ChEBI" id="CHEBI:18420"/>
    </ligand>
</feature>
<keyword evidence="21" id="KW-1185">Reference proteome</keyword>
<dbReference type="InterPro" id="IPR000212">
    <property type="entry name" value="DNA_helicase_UvrD/REP"/>
</dbReference>
<keyword evidence="8 15" id="KW-0067">ATP-binding</keyword>
<dbReference type="Proteomes" id="UP000444980">
    <property type="component" value="Unassembled WGS sequence"/>
</dbReference>
<dbReference type="PANTHER" id="PTHR11070:SF23">
    <property type="entry name" value="RECBCD ENZYME SUBUNIT RECB"/>
    <property type="match status" value="1"/>
</dbReference>
<comment type="caution">
    <text evidence="20">The sequence shown here is derived from an EMBL/GenBank/DDBJ whole genome shotgun (WGS) entry which is preliminary data.</text>
</comment>
<feature type="binding site" evidence="15">
    <location>
        <position position="903"/>
    </location>
    <ligand>
        <name>Mg(2+)</name>
        <dbReference type="ChEBI" id="CHEBI:18420"/>
    </ligand>
</feature>
<feature type="domain" description="UvrD-like helicase ATP-binding" evidence="18">
    <location>
        <begin position="1"/>
        <end position="330"/>
    </location>
</feature>
<evidence type="ECO:0000256" key="15">
    <source>
        <dbReference type="HAMAP-Rule" id="MF_01485"/>
    </source>
</evidence>
<dbReference type="SUPFAM" id="SSF52540">
    <property type="entry name" value="P-loop containing nucleoside triphosphate hydrolases"/>
    <property type="match status" value="1"/>
</dbReference>
<dbReference type="InterPro" id="IPR027417">
    <property type="entry name" value="P-loop_NTPase"/>
</dbReference>
<protein>
    <recommendedName>
        <fullName evidence="15">RecBCD enzyme subunit RecB</fullName>
        <ecNumber evidence="15">3.1.11.5</ecNumber>
        <ecNumber evidence="15">5.6.2.4</ecNumber>
    </recommendedName>
    <alternativeName>
        <fullName evidence="15">DNA 3'-5' helicase subunit RecB</fullName>
    </alternativeName>
    <alternativeName>
        <fullName evidence="15">Exonuclease V subunit RecB</fullName>
        <shortName evidence="15">ExoV subunit RecB</shortName>
    </alternativeName>
    <alternativeName>
        <fullName evidence="15">Helicase/nuclease RecBCD subunit RecB</fullName>
    </alternativeName>
</protein>
<name>A0A7I9UYQ7_9ACTN</name>
<keyword evidence="1 15" id="KW-0540">Nuclease</keyword>
<evidence type="ECO:0000256" key="1">
    <source>
        <dbReference type="ARBA" id="ARBA00022722"/>
    </source>
</evidence>
<evidence type="ECO:0000256" key="6">
    <source>
        <dbReference type="ARBA" id="ARBA00022806"/>
    </source>
</evidence>
<dbReference type="Gene3D" id="1.10.486.10">
    <property type="entry name" value="PCRA, domain 4"/>
    <property type="match status" value="1"/>
</dbReference>
<dbReference type="PROSITE" id="PS51217">
    <property type="entry name" value="UVRD_HELICASE_CTER"/>
    <property type="match status" value="1"/>
</dbReference>
<evidence type="ECO:0000256" key="7">
    <source>
        <dbReference type="ARBA" id="ARBA00022839"/>
    </source>
</evidence>